<accession>A0ABT7XYV8</accession>
<name>A0ABT7XYV8_9VIBR</name>
<comment type="caution">
    <text evidence="1">The sequence shown here is derived from an EMBL/GenBank/DDBJ whole genome shotgun (WGS) entry which is preliminary data.</text>
</comment>
<keyword evidence="2" id="KW-1185">Reference proteome</keyword>
<protein>
    <submittedName>
        <fullName evidence="1">Uncharacterized protein</fullName>
    </submittedName>
</protein>
<gene>
    <name evidence="1" type="ORF">QWJ08_06155</name>
</gene>
<dbReference type="EMBL" id="JAUEOZ010000001">
    <property type="protein sequence ID" value="MDN2480972.1"/>
    <property type="molecule type" value="Genomic_DNA"/>
</dbReference>
<proteinExistence type="predicted"/>
<dbReference type="RefSeq" id="WP_289961119.1">
    <property type="nucleotide sequence ID" value="NZ_JAUEOZ010000001.1"/>
</dbReference>
<evidence type="ECO:0000313" key="2">
    <source>
        <dbReference type="Proteomes" id="UP001169719"/>
    </source>
</evidence>
<reference evidence="1" key="1">
    <citation type="submission" date="2024-05" db="EMBL/GenBank/DDBJ databases">
        <title>Genome Sequences of Four Agar- Degrading Marine Bacteria.</title>
        <authorList>
            <person name="Phillips E.K."/>
            <person name="Shaffer J.C."/>
            <person name="Henson M.W."/>
            <person name="Temperton B."/>
            <person name="Thrash C.J."/>
            <person name="Martin M.O."/>
        </authorList>
    </citation>
    <scope>NUCLEOTIDE SEQUENCE</scope>
    <source>
        <strain evidence="1">EKP203</strain>
    </source>
</reference>
<organism evidence="1 2">
    <name type="scientific">Vibrio agarivorans</name>
    <dbReference type="NCBI Taxonomy" id="153622"/>
    <lineage>
        <taxon>Bacteria</taxon>
        <taxon>Pseudomonadati</taxon>
        <taxon>Pseudomonadota</taxon>
        <taxon>Gammaproteobacteria</taxon>
        <taxon>Vibrionales</taxon>
        <taxon>Vibrionaceae</taxon>
        <taxon>Vibrio</taxon>
    </lineage>
</organism>
<sequence>MESILIDTDESLEKHIAKQLVVDVIKTVARQLHESDIVDFDVFLFSEEMNALLSDICFFAFASMEDRGGIPVNNDTYLFNPV</sequence>
<dbReference type="Proteomes" id="UP001169719">
    <property type="component" value="Unassembled WGS sequence"/>
</dbReference>
<evidence type="ECO:0000313" key="1">
    <source>
        <dbReference type="EMBL" id="MDN2480972.1"/>
    </source>
</evidence>